<organism evidence="1 2">
    <name type="scientific">Corchorus capsularis</name>
    <name type="common">Jute</name>
    <dbReference type="NCBI Taxonomy" id="210143"/>
    <lineage>
        <taxon>Eukaryota</taxon>
        <taxon>Viridiplantae</taxon>
        <taxon>Streptophyta</taxon>
        <taxon>Embryophyta</taxon>
        <taxon>Tracheophyta</taxon>
        <taxon>Spermatophyta</taxon>
        <taxon>Magnoliopsida</taxon>
        <taxon>eudicotyledons</taxon>
        <taxon>Gunneridae</taxon>
        <taxon>Pentapetalae</taxon>
        <taxon>rosids</taxon>
        <taxon>malvids</taxon>
        <taxon>Malvales</taxon>
        <taxon>Malvaceae</taxon>
        <taxon>Grewioideae</taxon>
        <taxon>Apeibeae</taxon>
        <taxon>Corchorus</taxon>
    </lineage>
</organism>
<feature type="non-terminal residue" evidence="1">
    <location>
        <position position="24"/>
    </location>
</feature>
<reference evidence="1 2" key="1">
    <citation type="submission" date="2013-09" db="EMBL/GenBank/DDBJ databases">
        <title>Corchorus capsularis genome sequencing.</title>
        <authorList>
            <person name="Alam M."/>
            <person name="Haque M.S."/>
            <person name="Islam M.S."/>
            <person name="Emdad E.M."/>
            <person name="Islam M.M."/>
            <person name="Ahmed B."/>
            <person name="Halim A."/>
            <person name="Hossen Q.M.M."/>
            <person name="Hossain M.Z."/>
            <person name="Ahmed R."/>
            <person name="Khan M.M."/>
            <person name="Islam R."/>
            <person name="Rashid M.M."/>
            <person name="Khan S.A."/>
            <person name="Rahman M.S."/>
            <person name="Alam M."/>
        </authorList>
    </citation>
    <scope>NUCLEOTIDE SEQUENCE [LARGE SCALE GENOMIC DNA]</scope>
    <source>
        <strain evidence="2">cv. CVL-1</strain>
        <tissue evidence="1">Whole seedling</tissue>
    </source>
</reference>
<evidence type="ECO:0000313" key="2">
    <source>
        <dbReference type="Proteomes" id="UP000188268"/>
    </source>
</evidence>
<dbReference type="EMBL" id="AWWV01014839">
    <property type="protein sequence ID" value="OMO54914.1"/>
    <property type="molecule type" value="Genomic_DNA"/>
</dbReference>
<protein>
    <submittedName>
        <fullName evidence="1">Uncharacterized protein</fullName>
    </submittedName>
</protein>
<comment type="caution">
    <text evidence="1">The sequence shown here is derived from an EMBL/GenBank/DDBJ whole genome shotgun (WGS) entry which is preliminary data.</text>
</comment>
<evidence type="ECO:0000313" key="1">
    <source>
        <dbReference type="EMBL" id="OMO54914.1"/>
    </source>
</evidence>
<accession>A0A1R3GA03</accession>
<dbReference type="Gramene" id="OMO54914">
    <property type="protein sequence ID" value="OMO54914"/>
    <property type="gene ID" value="CCACVL1_27469"/>
</dbReference>
<gene>
    <name evidence="1" type="ORF">CCACVL1_27469</name>
</gene>
<keyword evidence="2" id="KW-1185">Reference proteome</keyword>
<name>A0A1R3GA03_COCAP</name>
<dbReference type="Proteomes" id="UP000188268">
    <property type="component" value="Unassembled WGS sequence"/>
</dbReference>
<proteinExistence type="predicted"/>
<dbReference type="AlphaFoldDB" id="A0A1R3GA03"/>
<sequence>MPILTKCEEKIAGCKGGATVARLE</sequence>